<dbReference type="RefSeq" id="WP_151623318.1">
    <property type="nucleotide sequence ID" value="NZ_CP043028.1"/>
</dbReference>
<accession>A0A5P6VT05</accession>
<sequence length="266" mass="30431">MVVNNVLFKTHLNYQIQASIDEQKDDNLDVNDVKHIDLHRCTFADFKQAMIYVRENNSDFNFSDFTLDAVKPAPVDFSEDKKYDFVELTDYAKHTAITIGNMSLFNELQKVASAAERFNYNVSSASDKKIPGIVSFEDYDRFDVIEPTDIFQELGSCVIGGGNSEAIKLTATFHDSSTEEHPIISVRAFDLGTSTYLPNRDIIALDTIYMPNASIMEVFAFMSYRDYKNNTFNHSFDKLLFSGRISVDSLEDMYSLHYDISQWKLD</sequence>
<reference evidence="2" key="1">
    <citation type="submission" date="2019-08" db="EMBL/GenBank/DDBJ databases">
        <title>Complete Genome Sequence of the Polysaccharide-Degrading Rumen Bacterium Pseudobutyrivibrio xylanivorans MA3014.</title>
        <authorList>
            <person name="Palevich N."/>
            <person name="Maclean P.H."/>
            <person name="Kelly W.J."/>
            <person name="Leahy S.C."/>
            <person name="Rakonjac J."/>
            <person name="Attwood G.T."/>
        </authorList>
    </citation>
    <scope>NUCLEOTIDE SEQUENCE [LARGE SCALE GENOMIC DNA]</scope>
    <source>
        <strain evidence="2">MA3014</strain>
    </source>
</reference>
<name>A0A5P6VT05_PSEXY</name>
<dbReference type="EMBL" id="CP043028">
    <property type="protein sequence ID" value="QFJ54859.1"/>
    <property type="molecule type" value="Genomic_DNA"/>
</dbReference>
<evidence type="ECO:0000313" key="2">
    <source>
        <dbReference type="Proteomes" id="UP000327030"/>
    </source>
</evidence>
<organism evidence="1 2">
    <name type="scientific">Pseudobutyrivibrio xylanivorans</name>
    <dbReference type="NCBI Taxonomy" id="185007"/>
    <lineage>
        <taxon>Bacteria</taxon>
        <taxon>Bacillati</taxon>
        <taxon>Bacillota</taxon>
        <taxon>Clostridia</taxon>
        <taxon>Lachnospirales</taxon>
        <taxon>Lachnospiraceae</taxon>
        <taxon>Pseudobutyrivibrio</taxon>
    </lineage>
</organism>
<evidence type="ECO:0000313" key="1">
    <source>
        <dbReference type="EMBL" id="QFJ54859.1"/>
    </source>
</evidence>
<dbReference type="OrthoDB" id="2045747at2"/>
<proteinExistence type="predicted"/>
<dbReference type="AlphaFoldDB" id="A0A5P6VT05"/>
<dbReference type="Proteomes" id="UP000327030">
    <property type="component" value="Chromosome 1"/>
</dbReference>
<dbReference type="KEGG" id="pxv:FXF36_08325"/>
<gene>
    <name evidence="1" type="ORF">FXF36_08325</name>
</gene>
<protein>
    <submittedName>
        <fullName evidence="1">Uncharacterized protein</fullName>
    </submittedName>
</protein>